<keyword evidence="2" id="KW-1185">Reference proteome</keyword>
<name>A0A8C9USL4_SPEDA</name>
<sequence length="180" mass="19297">MSHEKCLKHVRTPCTGIAPSLVRVPVAHCFGPRGLYKRRFCSVCRKGLEAPALRCEATAASATRMDTRTMTRITTTGGRGTCPPARAARSAGRRVGPPMCRQVCAASGVVSRPMRCAPQHLLQSVRLGACGPWSCPPRVCACCPATSARCTASALLRLWCQSQVRLWVALGTPGSRLAEH</sequence>
<proteinExistence type="predicted"/>
<accession>A0A8C9USL4</accession>
<dbReference type="Proteomes" id="UP000694422">
    <property type="component" value="Unplaced"/>
</dbReference>
<evidence type="ECO:0000313" key="1">
    <source>
        <dbReference type="Ensembl" id="ENSSDAP00000019357.1"/>
    </source>
</evidence>
<dbReference type="AlphaFoldDB" id="A0A8C9USL4"/>
<reference evidence="1" key="1">
    <citation type="submission" date="2025-08" db="UniProtKB">
        <authorList>
            <consortium name="Ensembl"/>
        </authorList>
    </citation>
    <scope>IDENTIFICATION</scope>
</reference>
<dbReference type="Ensembl" id="ENSSDAT00000022137.1">
    <property type="protein sequence ID" value="ENSSDAP00000019357.1"/>
    <property type="gene ID" value="ENSSDAG00000017638.1"/>
</dbReference>
<reference evidence="1" key="2">
    <citation type="submission" date="2025-09" db="UniProtKB">
        <authorList>
            <consortium name="Ensembl"/>
        </authorList>
    </citation>
    <scope>IDENTIFICATION</scope>
</reference>
<protein>
    <submittedName>
        <fullName evidence="1">Uncharacterized protein</fullName>
    </submittedName>
</protein>
<organism evidence="1 2">
    <name type="scientific">Spermophilus dauricus</name>
    <name type="common">Daurian ground squirrel</name>
    <dbReference type="NCBI Taxonomy" id="99837"/>
    <lineage>
        <taxon>Eukaryota</taxon>
        <taxon>Metazoa</taxon>
        <taxon>Chordata</taxon>
        <taxon>Craniata</taxon>
        <taxon>Vertebrata</taxon>
        <taxon>Euteleostomi</taxon>
        <taxon>Mammalia</taxon>
        <taxon>Eutheria</taxon>
        <taxon>Euarchontoglires</taxon>
        <taxon>Glires</taxon>
        <taxon>Rodentia</taxon>
        <taxon>Sciuromorpha</taxon>
        <taxon>Sciuridae</taxon>
        <taxon>Xerinae</taxon>
        <taxon>Marmotini</taxon>
        <taxon>Spermophilus</taxon>
    </lineage>
</organism>
<evidence type="ECO:0000313" key="2">
    <source>
        <dbReference type="Proteomes" id="UP000694422"/>
    </source>
</evidence>